<dbReference type="GO" id="GO:0034976">
    <property type="term" value="P:response to endoplasmic reticulum stress"/>
    <property type="evidence" value="ECO:0007669"/>
    <property type="project" value="TreeGrafter"/>
</dbReference>
<dbReference type="GO" id="GO:0006457">
    <property type="term" value="P:protein folding"/>
    <property type="evidence" value="ECO:0007669"/>
    <property type="project" value="TreeGrafter"/>
</dbReference>
<evidence type="ECO:0000313" key="3">
    <source>
        <dbReference type="EMBL" id="SBT80217.1"/>
    </source>
</evidence>
<dbReference type="Pfam" id="PF00085">
    <property type="entry name" value="Thioredoxin"/>
    <property type="match status" value="1"/>
</dbReference>
<dbReference type="PROSITE" id="PS00194">
    <property type="entry name" value="THIOREDOXIN_1"/>
    <property type="match status" value="1"/>
</dbReference>
<protein>
    <submittedName>
        <fullName evidence="3">Thioredoxin, putative</fullName>
    </submittedName>
</protein>
<dbReference type="GO" id="GO:0005783">
    <property type="term" value="C:endoplasmic reticulum"/>
    <property type="evidence" value="ECO:0007669"/>
    <property type="project" value="TreeGrafter"/>
</dbReference>
<dbReference type="Gene3D" id="3.40.30.10">
    <property type="entry name" value="Glutaredoxin"/>
    <property type="match status" value="1"/>
</dbReference>
<dbReference type="AlphaFoldDB" id="A0A1C3L0Z8"/>
<dbReference type="EMBL" id="LT594500">
    <property type="protein sequence ID" value="SBT80217.1"/>
    <property type="molecule type" value="Genomic_DNA"/>
</dbReference>
<dbReference type="InterPro" id="IPR013766">
    <property type="entry name" value="Thioredoxin_domain"/>
</dbReference>
<comment type="similarity">
    <text evidence="1">Belongs to the protein disulfide isomerase family.</text>
</comment>
<proteinExistence type="inferred from homology"/>
<gene>
    <name evidence="3" type="primary">PmlGA01_120038300</name>
    <name evidence="3" type="ORF">PMLGA01_120038300</name>
</gene>
<dbReference type="PANTHER" id="PTHR18929:SF219">
    <property type="entry name" value="THIOREDOXIN"/>
    <property type="match status" value="1"/>
</dbReference>
<dbReference type="PROSITE" id="PS51352">
    <property type="entry name" value="THIOREDOXIN_2"/>
    <property type="match status" value="1"/>
</dbReference>
<accession>A0A1C3L0Z8</accession>
<evidence type="ECO:0000259" key="2">
    <source>
        <dbReference type="PROSITE" id="PS51352"/>
    </source>
</evidence>
<dbReference type="InterPro" id="IPR036249">
    <property type="entry name" value="Thioredoxin-like_sf"/>
</dbReference>
<evidence type="ECO:0000313" key="4">
    <source>
        <dbReference type="Proteomes" id="UP000219799"/>
    </source>
</evidence>
<dbReference type="PANTHER" id="PTHR18929">
    <property type="entry name" value="PROTEIN DISULFIDE ISOMERASE"/>
    <property type="match status" value="1"/>
</dbReference>
<feature type="non-terminal residue" evidence="3">
    <location>
        <position position="1"/>
    </location>
</feature>
<reference evidence="3 4" key="1">
    <citation type="submission" date="2016-06" db="EMBL/GenBank/DDBJ databases">
        <authorList>
            <consortium name="Pathogen Informatics"/>
        </authorList>
    </citation>
    <scope>NUCLEOTIDE SEQUENCE [LARGE SCALE GENOMIC DNA]</scope>
    <source>
        <strain evidence="3">PmlGA01</strain>
    </source>
</reference>
<dbReference type="VEuPathDB" id="PlasmoDB:PmUG01_12044300"/>
<dbReference type="InterPro" id="IPR017937">
    <property type="entry name" value="Thioredoxin_CS"/>
</dbReference>
<dbReference type="Proteomes" id="UP000219799">
    <property type="component" value="Chromosome 12"/>
</dbReference>
<dbReference type="GO" id="GO:0003756">
    <property type="term" value="F:protein disulfide isomerase activity"/>
    <property type="evidence" value="ECO:0007669"/>
    <property type="project" value="TreeGrafter"/>
</dbReference>
<name>A0A1C3L0Z8_PLAMA</name>
<evidence type="ECO:0000256" key="1">
    <source>
        <dbReference type="ARBA" id="ARBA00006347"/>
    </source>
</evidence>
<dbReference type="SUPFAM" id="SSF52833">
    <property type="entry name" value="Thioredoxin-like"/>
    <property type="match status" value="1"/>
</dbReference>
<sequence length="149" mass="17822">EDFINGYMAGKKYFYRKSERPLPEEFNNGYVKIIVADTYDEYIFNNDKNVVVLYYAPWCGHCYKFEPVYREVGRRLKLYAVKFKDFNNDIIIGKIDAVNNEIYNIPIGPRTVERIITWICEKTNTNIDILEFLNLNLDDEQLFENYEEL</sequence>
<feature type="domain" description="Thioredoxin" evidence="2">
    <location>
        <begin position="1"/>
        <end position="149"/>
    </location>
</feature>
<organism evidence="3 4">
    <name type="scientific">Plasmodium malariae</name>
    <dbReference type="NCBI Taxonomy" id="5858"/>
    <lineage>
        <taxon>Eukaryota</taxon>
        <taxon>Sar</taxon>
        <taxon>Alveolata</taxon>
        <taxon>Apicomplexa</taxon>
        <taxon>Aconoidasida</taxon>
        <taxon>Haemosporida</taxon>
        <taxon>Plasmodiidae</taxon>
        <taxon>Plasmodium</taxon>
        <taxon>Plasmodium (Plasmodium)</taxon>
    </lineage>
</organism>